<dbReference type="Proteomes" id="UP000820977">
    <property type="component" value="Unassembled WGS sequence"/>
</dbReference>
<proteinExistence type="predicted"/>
<evidence type="ECO:0000313" key="7">
    <source>
        <dbReference type="EMBL" id="NPE24099.1"/>
    </source>
</evidence>
<dbReference type="InterPro" id="IPR051395">
    <property type="entry name" value="Cytochrome_c_Peroxidase/MauG"/>
</dbReference>
<dbReference type="Gene3D" id="1.10.760.10">
    <property type="entry name" value="Cytochrome c-like domain"/>
    <property type="match status" value="1"/>
</dbReference>
<evidence type="ECO:0000313" key="8">
    <source>
        <dbReference type="Proteomes" id="UP000820977"/>
    </source>
</evidence>
<evidence type="ECO:0000256" key="2">
    <source>
        <dbReference type="ARBA" id="ARBA00022723"/>
    </source>
</evidence>
<protein>
    <recommendedName>
        <fullName evidence="6">Cytochrome c domain-containing protein</fullName>
    </recommendedName>
</protein>
<dbReference type="InterPro" id="IPR009056">
    <property type="entry name" value="Cyt_c-like_dom"/>
</dbReference>
<keyword evidence="1 4" id="KW-0349">Heme</keyword>
<dbReference type="RefSeq" id="WP_172343623.1">
    <property type="nucleotide sequence ID" value="NZ_CATJFF010000068.1"/>
</dbReference>
<keyword evidence="5" id="KW-0732">Signal</keyword>
<dbReference type="PANTHER" id="PTHR30600:SF4">
    <property type="entry name" value="CYTOCHROME C DOMAIN-CONTAINING PROTEIN"/>
    <property type="match status" value="1"/>
</dbReference>
<feature type="chain" id="PRO_5046639712" description="Cytochrome c domain-containing protein" evidence="5">
    <location>
        <begin position="25"/>
        <end position="558"/>
    </location>
</feature>
<keyword evidence="8" id="KW-1185">Reference proteome</keyword>
<dbReference type="Pfam" id="PF06537">
    <property type="entry name" value="DHOR"/>
    <property type="match status" value="1"/>
</dbReference>
<reference evidence="7 8" key="1">
    <citation type="submission" date="2020-05" db="EMBL/GenBank/DDBJ databases">
        <title>Distinct polysaccharide utilization as determinants for interspecies competition between intestinal Prevotella spp.</title>
        <authorList>
            <person name="Galvez E.J.C."/>
            <person name="Iljazovic A."/>
            <person name="Strowig T."/>
        </authorList>
    </citation>
    <scope>NUCLEOTIDE SEQUENCE [LARGE SCALE GENOMIC DNA]</scope>
    <source>
        <strain evidence="7 8">PCHR</strain>
    </source>
</reference>
<evidence type="ECO:0000256" key="4">
    <source>
        <dbReference type="PROSITE-ProRule" id="PRU00433"/>
    </source>
</evidence>
<dbReference type="InterPro" id="IPR010538">
    <property type="entry name" value="DHOR"/>
</dbReference>
<organism evidence="7 8">
    <name type="scientific">Xylanibacter caecicola</name>
    <dbReference type="NCBI Taxonomy" id="2736294"/>
    <lineage>
        <taxon>Bacteria</taxon>
        <taxon>Pseudomonadati</taxon>
        <taxon>Bacteroidota</taxon>
        <taxon>Bacteroidia</taxon>
        <taxon>Bacteroidales</taxon>
        <taxon>Prevotellaceae</taxon>
        <taxon>Xylanibacter</taxon>
    </lineage>
</organism>
<name>A0ABX2AXY7_9BACT</name>
<accession>A0ABX2AXY7</accession>
<evidence type="ECO:0000256" key="3">
    <source>
        <dbReference type="ARBA" id="ARBA00023004"/>
    </source>
</evidence>
<feature type="domain" description="Cytochrome c" evidence="6">
    <location>
        <begin position="419"/>
        <end position="558"/>
    </location>
</feature>
<dbReference type="PROSITE" id="PS51007">
    <property type="entry name" value="CYTC"/>
    <property type="match status" value="1"/>
</dbReference>
<dbReference type="InterPro" id="IPR036909">
    <property type="entry name" value="Cyt_c-like_dom_sf"/>
</dbReference>
<dbReference type="PANTHER" id="PTHR30600">
    <property type="entry name" value="CYTOCHROME C PEROXIDASE-RELATED"/>
    <property type="match status" value="1"/>
</dbReference>
<sequence>MNLRKGTSLLLVGGMLGMSLLSCSDDDNINPGAGNTDDVNFIGKAVGNFEASEWYPGGELGTTGNVTAGCYEDETPAVTQMGLTDHFNRGELFFERNVTTDTPPFNGLGPAYVRKSCLDCHPGYGHGKRVNKYTAEWGNGYLLVVYHPADGDNSDDGPYITEVTGMPQTRATSPFLPPIEEEQIQLEWKNITAMESGIPMAFPDGEKYELIYPELNIPASAFNTDPVPTNLAFRLESTIGIIGTGLLDAIPEEDIKKQYMEEAKYAELNPNFWDKAANDWAAGAWYTLADGQKKIKRFTYAMTRASLQDGAGANAIWNIPNVSRSDRPYLYTTDAWANAMSKNSSVISSIKANPASPYYADGTDEGIADAVKNLLSPKTNQFDNRWHNFTPDMSDDNYYSFLVWHRGLSIPRARNLNDSEVQQGKKVFMQIGCATCHRPSWTTGSDDYWAPACIGGRELPKYPRQKIYPYTDMIQHRLFMKNGIHGSWCRTTPLWGRGLSMVNTGAEDRLHDCRARNEIEAIMWHGYSKNSDAYESTLKFYNLSKRDRDAVVKFLRSI</sequence>
<evidence type="ECO:0000256" key="5">
    <source>
        <dbReference type="SAM" id="SignalP"/>
    </source>
</evidence>
<feature type="signal peptide" evidence="5">
    <location>
        <begin position="1"/>
        <end position="24"/>
    </location>
</feature>
<keyword evidence="2 4" id="KW-0479">Metal-binding</keyword>
<comment type="caution">
    <text evidence="7">The sequence shown here is derived from an EMBL/GenBank/DDBJ whole genome shotgun (WGS) entry which is preliminary data.</text>
</comment>
<dbReference type="SUPFAM" id="SSF46626">
    <property type="entry name" value="Cytochrome c"/>
    <property type="match status" value="1"/>
</dbReference>
<evidence type="ECO:0000259" key="6">
    <source>
        <dbReference type="PROSITE" id="PS51007"/>
    </source>
</evidence>
<keyword evidence="3 4" id="KW-0408">Iron</keyword>
<dbReference type="EMBL" id="JABKKJ010000001">
    <property type="protein sequence ID" value="NPE24099.1"/>
    <property type="molecule type" value="Genomic_DNA"/>
</dbReference>
<dbReference type="PROSITE" id="PS51257">
    <property type="entry name" value="PROKAR_LIPOPROTEIN"/>
    <property type="match status" value="1"/>
</dbReference>
<evidence type="ECO:0000256" key="1">
    <source>
        <dbReference type="ARBA" id="ARBA00022617"/>
    </source>
</evidence>
<gene>
    <name evidence="7" type="ORF">HPS54_00970</name>
</gene>